<protein>
    <recommendedName>
        <fullName evidence="5">Chromosome segregation ATPase</fullName>
    </recommendedName>
</protein>
<name>A0ABN1VK05_9PSEU</name>
<feature type="coiled-coil region" evidence="1">
    <location>
        <begin position="418"/>
        <end position="445"/>
    </location>
</feature>
<feature type="coiled-coil region" evidence="1">
    <location>
        <begin position="299"/>
        <end position="326"/>
    </location>
</feature>
<reference evidence="3 4" key="1">
    <citation type="journal article" date="2019" name="Int. J. Syst. Evol. Microbiol.">
        <title>The Global Catalogue of Microorganisms (GCM) 10K type strain sequencing project: providing services to taxonomists for standard genome sequencing and annotation.</title>
        <authorList>
            <consortium name="The Broad Institute Genomics Platform"/>
            <consortium name="The Broad Institute Genome Sequencing Center for Infectious Disease"/>
            <person name="Wu L."/>
            <person name="Ma J."/>
        </authorList>
    </citation>
    <scope>NUCLEOTIDE SEQUENCE [LARGE SCALE GENOMIC DNA]</scope>
    <source>
        <strain evidence="3 4">JCM 13022</strain>
    </source>
</reference>
<keyword evidence="4" id="KW-1185">Reference proteome</keyword>
<feature type="compositionally biased region" description="Basic and acidic residues" evidence="2">
    <location>
        <begin position="1487"/>
        <end position="1497"/>
    </location>
</feature>
<organism evidence="3 4">
    <name type="scientific">Prauserella alba</name>
    <dbReference type="NCBI Taxonomy" id="176898"/>
    <lineage>
        <taxon>Bacteria</taxon>
        <taxon>Bacillati</taxon>
        <taxon>Actinomycetota</taxon>
        <taxon>Actinomycetes</taxon>
        <taxon>Pseudonocardiales</taxon>
        <taxon>Pseudonocardiaceae</taxon>
        <taxon>Prauserella</taxon>
    </lineage>
</organism>
<evidence type="ECO:0000313" key="3">
    <source>
        <dbReference type="EMBL" id="GAA1214643.1"/>
    </source>
</evidence>
<evidence type="ECO:0000313" key="4">
    <source>
        <dbReference type="Proteomes" id="UP001500467"/>
    </source>
</evidence>
<comment type="caution">
    <text evidence="3">The sequence shown here is derived from an EMBL/GenBank/DDBJ whole genome shotgun (WGS) entry which is preliminary data.</text>
</comment>
<feature type="coiled-coil region" evidence="1">
    <location>
        <begin position="1138"/>
        <end position="1165"/>
    </location>
</feature>
<dbReference type="Proteomes" id="UP001500467">
    <property type="component" value="Unassembled WGS sequence"/>
</dbReference>
<feature type="region of interest" description="Disordered" evidence="2">
    <location>
        <begin position="1478"/>
        <end position="1497"/>
    </location>
</feature>
<evidence type="ECO:0000256" key="1">
    <source>
        <dbReference type="SAM" id="Coils"/>
    </source>
</evidence>
<evidence type="ECO:0008006" key="5">
    <source>
        <dbReference type="Google" id="ProtNLM"/>
    </source>
</evidence>
<proteinExistence type="predicted"/>
<keyword evidence="1" id="KW-0175">Coiled coil</keyword>
<evidence type="ECO:0000256" key="2">
    <source>
        <dbReference type="SAM" id="MobiDB-lite"/>
    </source>
</evidence>
<sequence length="1497" mass="162230">MYELNRARLYNIGPNGARYDDVLLDLSGGGPPIAAGALIPSPSQLIRRPALATLLVLENGGGKSVFIRMLLSTVLPERQSRRGRDALRAYVVSTTSPSHVVLEWVNVRDGGTLLTGQALAPGADGRVDRLFYSLSPTAGTTLSTLPFAENRRRLTLNSFHDALKRLDRSDTSLNMASETRQGEWEKHLRRLGLEPDLFAVQQAMNVDEGDAAEAFKTTTGRQFVEWLLSKALDTEKYRDLGDTFGAYAKKIGQREQMLLEREFSTAMAEAAQKLATCRAEQVATTTAAQAAATTLGRVASEIQVSVQKSEEELAHYRSELETTKTTLHERQQRRDHADARNKEVIRRTLALRADNASSRAVEIGQSLTDKRAELDAWRLIPKVLEANTAHEKYRVTSELLDQAERAAGAAQLLRDRAGAQLAGALQRAEQRCRQLANELADSEANDKAAAAEADRAASTCEQHAIKNIVTAQHLTAQVEGVQTRVEQAREAGLLENDETVPDADARLLSNAEEGAAKAARLRDAHTHLELETRQLGEAANQLIEPEITSRKAAEEAATAVSKLDTAARELAAEQLVRELAELDHDKGVPGGDAALWIETNAPMLRGHAEAIQASTRDQLDALNADNKTDQRLIDALTVDNDALLPPRETVEHLLQLLSEHGVDATPGWRALEQVVNPRLHGETIQANPALLDGIVVTDETQLVTAQEVLTEARPLPGAAILVTTAESLGNGPAAAGPGFVVEPTPAMHDPTAATELRRDVEARMADRNVTIADLAERHAHALQLRDRLDTWIRDHPAGDVERLRSAAETAAADATDAKAALDAAHEAHTQSVSALDEHVIVLKDAEAAAVDAANIAASMTQLAADLVEADQCRRQITELDEQTNQYRNDAGERRQQAEALRNQATESAVQAESYRRDGAVYAQRLKKVVVGNEVPNADVDDGDLTALEIAYENAVAGFQAVEVGEDLRQRVDTAQSEMSIADAALQDEPTHIVARARLLTGTSEAGNEESREAAKRRLGRAVAALETEHETLTREIGRLQGETIAASPPGETQWTNLDAEWTPSNPDHGATLAERAAVALNDAEAHLAAADGAHQSAAGQLARAQASTREMQLIHGSLKNTVRKLDLPSDVKPFTGTAKDAQHAVDEATRAYAEASERLSEANQGVHEAVAGFRDAANQNRFTELKAPVYKQLTDIDKTALIERSDQWATQLAARAASLTTDLEDSERHRQLLIDQLQHHVGEALALVEKAERLSRLPDIAGKWARRKILKIGFSKPDAHVLAGRIADTLDENARKQAALPGRDLVLRCVGTAVPRDFKVEILKPDSAGRAEYASISDMAKVFSGGQELTGAIMLYCTLAALRSSARSTAGRNRMGGMLILDNPIGKASADYLLTLQINMAAALGVQLIYTTGSMEDRVLATFPLCIRLRNDADQRTGTRHLHVTDRVVGEHLSDDDPVTGQITAARLLIKDQASTIASEPGNVANEEGHNEMADER</sequence>
<accession>A0ABN1VK05</accession>
<dbReference type="EMBL" id="BAAALM010000015">
    <property type="protein sequence ID" value="GAA1214643.1"/>
    <property type="molecule type" value="Genomic_DNA"/>
</dbReference>
<gene>
    <name evidence="3" type="ORF">GCM10009675_40940</name>
</gene>
<feature type="coiled-coil region" evidence="1">
    <location>
        <begin position="1015"/>
        <end position="1042"/>
    </location>
</feature>
<dbReference type="RefSeq" id="WP_253858091.1">
    <property type="nucleotide sequence ID" value="NZ_BAAALM010000015.1"/>
</dbReference>